<evidence type="ECO:0000259" key="3">
    <source>
        <dbReference type="PROSITE" id="PS50089"/>
    </source>
</evidence>
<dbReference type="STRING" id="5888.A0BR31"/>
<evidence type="ECO:0000313" key="5">
    <source>
        <dbReference type="Proteomes" id="UP000000600"/>
    </source>
</evidence>
<reference evidence="4 5" key="1">
    <citation type="journal article" date="2006" name="Nature">
        <title>Global trends of whole-genome duplications revealed by the ciliate Paramecium tetraurelia.</title>
        <authorList>
            <consortium name="Genoscope"/>
            <person name="Aury J.-M."/>
            <person name="Jaillon O."/>
            <person name="Duret L."/>
            <person name="Noel B."/>
            <person name="Jubin C."/>
            <person name="Porcel B.M."/>
            <person name="Segurens B."/>
            <person name="Daubin V."/>
            <person name="Anthouard V."/>
            <person name="Aiach N."/>
            <person name="Arnaiz O."/>
            <person name="Billaut A."/>
            <person name="Beisson J."/>
            <person name="Blanc I."/>
            <person name="Bouhouche K."/>
            <person name="Camara F."/>
            <person name="Duharcourt S."/>
            <person name="Guigo R."/>
            <person name="Gogendeau D."/>
            <person name="Katinka M."/>
            <person name="Keller A.-M."/>
            <person name="Kissmehl R."/>
            <person name="Klotz C."/>
            <person name="Koll F."/>
            <person name="Le Moue A."/>
            <person name="Lepere C."/>
            <person name="Malinsky S."/>
            <person name="Nowacki M."/>
            <person name="Nowak J.K."/>
            <person name="Plattner H."/>
            <person name="Poulain J."/>
            <person name="Ruiz F."/>
            <person name="Serrano V."/>
            <person name="Zagulski M."/>
            <person name="Dessen P."/>
            <person name="Betermier M."/>
            <person name="Weissenbach J."/>
            <person name="Scarpelli C."/>
            <person name="Schachter V."/>
            <person name="Sperling L."/>
            <person name="Meyer E."/>
            <person name="Cohen J."/>
            <person name="Wincker P."/>
        </authorList>
    </citation>
    <scope>NUCLEOTIDE SEQUENCE [LARGE SCALE GENOMIC DNA]</scope>
    <source>
        <strain evidence="4 5">Stock d4-2</strain>
    </source>
</reference>
<name>A0BR31_PARTE</name>
<dbReference type="OMA" id="SIDLCIS"/>
<dbReference type="InterPro" id="IPR001841">
    <property type="entry name" value="Znf_RING"/>
</dbReference>
<feature type="compositionally biased region" description="Polar residues" evidence="2">
    <location>
        <begin position="235"/>
        <end position="255"/>
    </location>
</feature>
<gene>
    <name evidence="4" type="ORF">GSPATT00031227001</name>
</gene>
<sequence>MIGVLDIGRIQEQRDKQKIPPKIKEKTHVSTERLRKLDVKDIPLCAICCLYMTENLAALVPCGHTFHQKCLKQYSKLECPICRKQNQQSILLHFSIELNKSQSQEMKQNKQIQNKAPNQYNKQNQEINKLKDLINKGKQSIDLCISQSAISQQNDTIQNQRLKSCELQLKEISKTLMDIRNLMDNGENSERQIKKEQTLPQLVQKFNKTEQSGFHPNNNDRYAKFDPFTKMLNIGQPSRSNQFENPPRNNNYVKK</sequence>
<keyword evidence="1" id="KW-0479">Metal-binding</keyword>
<dbReference type="AlphaFoldDB" id="A0BR31"/>
<evidence type="ECO:0000313" key="4">
    <source>
        <dbReference type="EMBL" id="CAK60998.1"/>
    </source>
</evidence>
<dbReference type="RefSeq" id="XP_001428396.1">
    <property type="nucleotide sequence ID" value="XM_001428359.1"/>
</dbReference>
<dbReference type="EMBL" id="CT868010">
    <property type="protein sequence ID" value="CAK60998.1"/>
    <property type="molecule type" value="Genomic_DNA"/>
</dbReference>
<evidence type="ECO:0000256" key="1">
    <source>
        <dbReference type="PROSITE-ProRule" id="PRU00175"/>
    </source>
</evidence>
<dbReference type="HOGENOM" id="CLU_1091759_0_0_1"/>
<dbReference type="KEGG" id="ptm:GSPATT00031227001"/>
<dbReference type="Pfam" id="PF13639">
    <property type="entry name" value="zf-RING_2"/>
    <property type="match status" value="1"/>
</dbReference>
<evidence type="ECO:0000256" key="2">
    <source>
        <dbReference type="SAM" id="MobiDB-lite"/>
    </source>
</evidence>
<protein>
    <recommendedName>
        <fullName evidence="3">RING-type domain-containing protein</fullName>
    </recommendedName>
</protein>
<dbReference type="SUPFAM" id="SSF57850">
    <property type="entry name" value="RING/U-box"/>
    <property type="match status" value="1"/>
</dbReference>
<feature type="domain" description="RING-type" evidence="3">
    <location>
        <begin position="45"/>
        <end position="83"/>
    </location>
</feature>
<dbReference type="GeneID" id="5014180"/>
<dbReference type="OrthoDB" id="1630758at2759"/>
<dbReference type="Proteomes" id="UP000000600">
    <property type="component" value="Unassembled WGS sequence"/>
</dbReference>
<dbReference type="InParanoid" id="A0BR31"/>
<organism evidence="4 5">
    <name type="scientific">Paramecium tetraurelia</name>
    <dbReference type="NCBI Taxonomy" id="5888"/>
    <lineage>
        <taxon>Eukaryota</taxon>
        <taxon>Sar</taxon>
        <taxon>Alveolata</taxon>
        <taxon>Ciliophora</taxon>
        <taxon>Intramacronucleata</taxon>
        <taxon>Oligohymenophorea</taxon>
        <taxon>Peniculida</taxon>
        <taxon>Parameciidae</taxon>
        <taxon>Paramecium</taxon>
    </lineage>
</organism>
<feature type="region of interest" description="Disordered" evidence="2">
    <location>
        <begin position="234"/>
        <end position="255"/>
    </location>
</feature>
<keyword evidence="1" id="KW-0862">Zinc</keyword>
<dbReference type="Gene3D" id="3.30.40.10">
    <property type="entry name" value="Zinc/RING finger domain, C3HC4 (zinc finger)"/>
    <property type="match status" value="1"/>
</dbReference>
<dbReference type="GO" id="GO:0008270">
    <property type="term" value="F:zinc ion binding"/>
    <property type="evidence" value="ECO:0007669"/>
    <property type="project" value="UniProtKB-KW"/>
</dbReference>
<dbReference type="SMART" id="SM00184">
    <property type="entry name" value="RING"/>
    <property type="match status" value="1"/>
</dbReference>
<dbReference type="PROSITE" id="PS50089">
    <property type="entry name" value="ZF_RING_2"/>
    <property type="match status" value="1"/>
</dbReference>
<keyword evidence="5" id="KW-1185">Reference proteome</keyword>
<proteinExistence type="predicted"/>
<keyword evidence="1" id="KW-0863">Zinc-finger</keyword>
<accession>A0BR31</accession>
<dbReference type="InterPro" id="IPR013083">
    <property type="entry name" value="Znf_RING/FYVE/PHD"/>
</dbReference>